<name>A0A7X1CAX0_9LIST</name>
<protein>
    <submittedName>
        <fullName evidence="1">Uncharacterized protein</fullName>
    </submittedName>
</protein>
<gene>
    <name evidence="1" type="ORF">HCI99_03255</name>
</gene>
<dbReference type="RefSeq" id="WP_185416701.1">
    <property type="nucleotide sequence ID" value="NZ_JAASTX010000003.1"/>
</dbReference>
<evidence type="ECO:0000313" key="1">
    <source>
        <dbReference type="EMBL" id="MBC1490834.1"/>
    </source>
</evidence>
<sequence length="319" mass="37598">MTEINVPNEYYKKTRAMAHTLYTNGSFLIDGVEGTLAQLEGRLSFINQLEKRNNLSINSGSKDYKNLGRREKEYQKFIYFKYFYANTRSTILTEGKTDSRYLKAALKNLYKDYPKLIEYKNGEFIFKIHFLKRADKEDPDKAKRLKFFFNIGPHGADGLKQLYYFSSNKNKKIPYYTNYLEYFKKLNQHILIQPTIMIFDNELFSSGKPLHTFFKDLSDKEQHINNVKKDLSTQITDNLYVLTNGLVGNETEAEIEDLFDDKTRNEIINGRTFSATDKGKEYYGKNIFSQYILKNYKEIDFSNFKPMLDKLNNIIVNFK</sequence>
<accession>A0A7X1CAX0</accession>
<reference evidence="1 2" key="1">
    <citation type="submission" date="2020-03" db="EMBL/GenBank/DDBJ databases">
        <title>Soil Listeria distribution.</title>
        <authorList>
            <person name="Liao J."/>
            <person name="Wiedmann M."/>
        </authorList>
    </citation>
    <scope>NUCLEOTIDE SEQUENCE [LARGE SCALE GENOMIC DNA]</scope>
    <source>
        <strain evidence="1 2">FSL L7-1547</strain>
    </source>
</reference>
<dbReference type="AlphaFoldDB" id="A0A7X1CAX0"/>
<organism evidence="1 2">
    <name type="scientific">Listeria booriae</name>
    <dbReference type="NCBI Taxonomy" id="1552123"/>
    <lineage>
        <taxon>Bacteria</taxon>
        <taxon>Bacillati</taxon>
        <taxon>Bacillota</taxon>
        <taxon>Bacilli</taxon>
        <taxon>Bacillales</taxon>
        <taxon>Listeriaceae</taxon>
        <taxon>Listeria</taxon>
    </lineage>
</organism>
<comment type="caution">
    <text evidence="1">The sequence shown here is derived from an EMBL/GenBank/DDBJ whole genome shotgun (WGS) entry which is preliminary data.</text>
</comment>
<proteinExistence type="predicted"/>
<evidence type="ECO:0000313" key="2">
    <source>
        <dbReference type="Proteomes" id="UP000533953"/>
    </source>
</evidence>
<dbReference type="EMBL" id="JAASTX010000003">
    <property type="protein sequence ID" value="MBC1490834.1"/>
    <property type="molecule type" value="Genomic_DNA"/>
</dbReference>
<dbReference type="Proteomes" id="UP000533953">
    <property type="component" value="Unassembled WGS sequence"/>
</dbReference>